<dbReference type="FunFam" id="3.30.160.60:FF:002343">
    <property type="entry name" value="Zinc finger protein 33A"/>
    <property type="match status" value="2"/>
</dbReference>
<dbReference type="InterPro" id="IPR036236">
    <property type="entry name" value="Znf_C2H2_sf"/>
</dbReference>
<feature type="compositionally biased region" description="Basic residues" evidence="11">
    <location>
        <begin position="464"/>
        <end position="485"/>
    </location>
</feature>
<dbReference type="KEGG" id="lak:106179796"/>
<keyword evidence="2" id="KW-0479">Metal-binding</keyword>
<keyword evidence="6" id="KW-0805">Transcription regulation</keyword>
<evidence type="ECO:0000259" key="12">
    <source>
        <dbReference type="PROSITE" id="PS50157"/>
    </source>
</evidence>
<feature type="compositionally biased region" description="Polar residues" evidence="11">
    <location>
        <begin position="681"/>
        <end position="692"/>
    </location>
</feature>
<feature type="domain" description="C2H2-type" evidence="12">
    <location>
        <begin position="397"/>
        <end position="424"/>
    </location>
</feature>
<dbReference type="OrthoDB" id="6362813at2759"/>
<name>A0A1S3K9T8_LINAN</name>
<feature type="compositionally biased region" description="Polar residues" evidence="11">
    <location>
        <begin position="637"/>
        <end position="655"/>
    </location>
</feature>
<feature type="region of interest" description="Disordered" evidence="11">
    <location>
        <begin position="1"/>
        <end position="20"/>
    </location>
</feature>
<dbReference type="PROSITE" id="PS00028">
    <property type="entry name" value="ZINC_FINGER_C2H2_1"/>
    <property type="match status" value="10"/>
</dbReference>
<evidence type="ECO:0000256" key="11">
    <source>
        <dbReference type="SAM" id="MobiDB-lite"/>
    </source>
</evidence>
<keyword evidence="13" id="KW-1185">Reference proteome</keyword>
<evidence type="ECO:0000256" key="8">
    <source>
        <dbReference type="ARBA" id="ARBA00023163"/>
    </source>
</evidence>
<keyword evidence="3" id="KW-0677">Repeat</keyword>
<keyword evidence="9" id="KW-0539">Nucleus</keyword>
<dbReference type="FunFam" id="3.30.160.60:FF:000325">
    <property type="entry name" value="ZFP90 zinc finger protein"/>
    <property type="match status" value="1"/>
</dbReference>
<feature type="domain" description="C2H2-type" evidence="12">
    <location>
        <begin position="341"/>
        <end position="368"/>
    </location>
</feature>
<feature type="domain" description="C2H2-type" evidence="12">
    <location>
        <begin position="116"/>
        <end position="143"/>
    </location>
</feature>
<evidence type="ECO:0000313" key="13">
    <source>
        <dbReference type="Proteomes" id="UP000085678"/>
    </source>
</evidence>
<feature type="compositionally biased region" description="Basic and acidic residues" evidence="11">
    <location>
        <begin position="626"/>
        <end position="636"/>
    </location>
</feature>
<evidence type="ECO:0000256" key="6">
    <source>
        <dbReference type="ARBA" id="ARBA00023015"/>
    </source>
</evidence>
<dbReference type="GO" id="GO:0008270">
    <property type="term" value="F:zinc ion binding"/>
    <property type="evidence" value="ECO:0007669"/>
    <property type="project" value="UniProtKB-KW"/>
</dbReference>
<dbReference type="InterPro" id="IPR013087">
    <property type="entry name" value="Znf_C2H2_type"/>
</dbReference>
<feature type="compositionally biased region" description="Low complexity" evidence="11">
    <location>
        <begin position="453"/>
        <end position="463"/>
    </location>
</feature>
<feature type="region of interest" description="Disordered" evidence="11">
    <location>
        <begin position="910"/>
        <end position="985"/>
    </location>
</feature>
<dbReference type="PANTHER" id="PTHR24377">
    <property type="entry name" value="IP01015P-RELATED"/>
    <property type="match status" value="1"/>
</dbReference>
<dbReference type="GO" id="GO:0010468">
    <property type="term" value="P:regulation of gene expression"/>
    <property type="evidence" value="ECO:0007669"/>
    <property type="project" value="UniProtKB-ARBA"/>
</dbReference>
<dbReference type="PROSITE" id="PS50157">
    <property type="entry name" value="ZINC_FINGER_C2H2_2"/>
    <property type="match status" value="11"/>
</dbReference>
<dbReference type="RefSeq" id="XP_013419016.1">
    <property type="nucleotide sequence ID" value="XM_013563562.1"/>
</dbReference>
<feature type="compositionally biased region" description="Basic and acidic residues" evidence="11">
    <location>
        <begin position="913"/>
        <end position="929"/>
    </location>
</feature>
<dbReference type="Gene3D" id="3.30.160.60">
    <property type="entry name" value="Classic Zinc Finger"/>
    <property type="match status" value="11"/>
</dbReference>
<feature type="domain" description="C2H2-type" evidence="12">
    <location>
        <begin position="369"/>
        <end position="396"/>
    </location>
</feature>
<reference evidence="14" key="1">
    <citation type="submission" date="2025-08" db="UniProtKB">
        <authorList>
            <consortium name="RefSeq"/>
        </authorList>
    </citation>
    <scope>IDENTIFICATION</scope>
    <source>
        <tissue evidence="14">Gonads</tissue>
    </source>
</reference>
<feature type="domain" description="C2H2-type" evidence="12">
    <location>
        <begin position="173"/>
        <end position="200"/>
    </location>
</feature>
<feature type="domain" description="C2H2-type" evidence="12">
    <location>
        <begin position="201"/>
        <end position="228"/>
    </location>
</feature>
<dbReference type="FunFam" id="3.30.160.60:FF:002104">
    <property type="entry name" value="Si:ch211-266d19.4"/>
    <property type="match status" value="1"/>
</dbReference>
<feature type="compositionally biased region" description="Basic residues" evidence="11">
    <location>
        <begin position="609"/>
        <end position="620"/>
    </location>
</feature>
<keyword evidence="8" id="KW-0804">Transcription</keyword>
<feature type="domain" description="C2H2-type" evidence="12">
    <location>
        <begin position="144"/>
        <end position="172"/>
    </location>
</feature>
<feature type="domain" description="C2H2-type" evidence="12">
    <location>
        <begin position="257"/>
        <end position="284"/>
    </location>
</feature>
<evidence type="ECO:0000256" key="5">
    <source>
        <dbReference type="ARBA" id="ARBA00022833"/>
    </source>
</evidence>
<feature type="compositionally biased region" description="Basic and acidic residues" evidence="11">
    <location>
        <begin position="583"/>
        <end position="602"/>
    </location>
</feature>
<evidence type="ECO:0000256" key="4">
    <source>
        <dbReference type="ARBA" id="ARBA00022771"/>
    </source>
</evidence>
<dbReference type="GO" id="GO:0005634">
    <property type="term" value="C:nucleus"/>
    <property type="evidence" value="ECO:0007669"/>
    <property type="project" value="UniProtKB-SubCell"/>
</dbReference>
<evidence type="ECO:0000256" key="2">
    <source>
        <dbReference type="ARBA" id="ARBA00022723"/>
    </source>
</evidence>
<evidence type="ECO:0000313" key="14">
    <source>
        <dbReference type="RefSeq" id="XP_013419016.1"/>
    </source>
</evidence>
<dbReference type="FunFam" id="3.30.160.60:FF:000744">
    <property type="entry name" value="zinc finger E-box-binding homeobox 1"/>
    <property type="match status" value="1"/>
</dbReference>
<dbReference type="SUPFAM" id="SSF57667">
    <property type="entry name" value="beta-beta-alpha zinc fingers"/>
    <property type="match status" value="6"/>
</dbReference>
<dbReference type="GO" id="GO:0003677">
    <property type="term" value="F:DNA binding"/>
    <property type="evidence" value="ECO:0007669"/>
    <property type="project" value="UniProtKB-KW"/>
</dbReference>
<feature type="domain" description="C2H2-type" evidence="12">
    <location>
        <begin position="313"/>
        <end position="340"/>
    </location>
</feature>
<dbReference type="AlphaFoldDB" id="A0A1S3K9T8"/>
<dbReference type="FunFam" id="3.30.160.60:FF:000538">
    <property type="entry name" value="zinc finger protein 853"/>
    <property type="match status" value="1"/>
</dbReference>
<organism evidence="13 14">
    <name type="scientific">Lingula anatina</name>
    <name type="common">Brachiopod</name>
    <name type="synonym">Lingula unguis</name>
    <dbReference type="NCBI Taxonomy" id="7574"/>
    <lineage>
        <taxon>Eukaryota</taxon>
        <taxon>Metazoa</taxon>
        <taxon>Spiralia</taxon>
        <taxon>Lophotrochozoa</taxon>
        <taxon>Brachiopoda</taxon>
        <taxon>Linguliformea</taxon>
        <taxon>Lingulata</taxon>
        <taxon>Lingulida</taxon>
        <taxon>Linguloidea</taxon>
        <taxon>Lingulidae</taxon>
        <taxon>Lingula</taxon>
    </lineage>
</organism>
<dbReference type="InterPro" id="IPR050826">
    <property type="entry name" value="Krueppel_C2H2_ZnFinger"/>
</dbReference>
<feature type="domain" description="C2H2-type" evidence="12">
    <location>
        <begin position="285"/>
        <end position="312"/>
    </location>
</feature>
<dbReference type="Proteomes" id="UP000085678">
    <property type="component" value="Unplaced"/>
</dbReference>
<sequence>MAKKKKLPRGQKNSKQDLAIRKKTMVKKSAGGDNENTVHFDHTQGNYSVKSVVTQAKALDDSTVLLVVKQELPEAEVKDLETDMSRQITLKVESPDGTTDSDVQDKPVSSYHIRKFHCDLCQYSTNKQSHLRVHQTTHSGTKPFQCSMCEKTFTAKTTVERHIRCVHNGVRPYQCVCCDKYFSDLGSLKQHNLTHTGERPHQCSVCHKKFNNKPNMHRHMRIHTGSKPYKCDLCDRRFTDYSSLKLHLLHHSGEKPYMCEFCQKQFRTSSDLTRHVRTHTGEKPYECKQCGSRFVQGWQLRMHEQSHTGVRNYSCDKCNKKFRLKGGLLTHQRTHTGEKLYQCSICNKSFASRTYLKDHQNVHSGDKPHVCEICGTGFRAISNLRRHSKTHSSKTYYTCARCGKTFKYSNSYQYHLRSHEDTYQFQCDKCDMGFKSRNGWKNHKCQQEITDASPTNSSFNTSKSKSKLKSSKVLKRGQGRVPKKGQGHEKLMLAKRELKCVTVTVPRLSDTVIDGYQDINRGTVSSVKRKVTCKNRTEKQEKQKTTYKKTAAKIGAFRPVNKTASQTAENSPSNRRKKSSLKTLKDQCNKSKKRQETLELKDSSAALPRQKKGAKPKQRKLTLDTVIDKLRTKDRSSVSPRNRNCTKSPQAQPVSRTKPARKTKIKPAANKPSESPKDKNQQSTNQTVLTSTLREKEGENLGSRVCVIKTEPLDQDFLPEPVFVEVEVKQENDGEFSHFEGVGNYVEFKNYGNLVEKMEITADEQLANEMPLHPEQQWEGGVNNTPLEYHKDEGSMEFIEYPLSAVELNPAEMHPADTTSNNVGQDSLVCPENQEELIAEKYPASLVEPNAEEHTAIEVGLHAEEHAVDEVRPAAEEHPVDEVEFNIKGHSANQIHVEFYPEDCITSELMSGNEKHPQNDSELTQEKPENPSASVLNKHPMNIGVLSFNKQTVREGDQNPDSHQVTVDELKPVEPPVSIGESSPD</sequence>
<comment type="subcellular location">
    <subcellularLocation>
        <location evidence="1">Nucleus</location>
    </subcellularLocation>
</comment>
<dbReference type="Pfam" id="PF00096">
    <property type="entry name" value="zf-C2H2"/>
    <property type="match status" value="7"/>
</dbReference>
<keyword evidence="7" id="KW-0238">DNA-binding</keyword>
<evidence type="ECO:0000256" key="10">
    <source>
        <dbReference type="PROSITE-ProRule" id="PRU00042"/>
    </source>
</evidence>
<feature type="region of interest" description="Disordered" evidence="11">
    <location>
        <begin position="556"/>
        <end position="696"/>
    </location>
</feature>
<evidence type="ECO:0000256" key="7">
    <source>
        <dbReference type="ARBA" id="ARBA00023125"/>
    </source>
</evidence>
<feature type="domain" description="C2H2-type" evidence="12">
    <location>
        <begin position="229"/>
        <end position="256"/>
    </location>
</feature>
<dbReference type="InParanoid" id="A0A1S3K9T8"/>
<dbReference type="SMART" id="SM00355">
    <property type="entry name" value="ZnF_C2H2"/>
    <property type="match status" value="12"/>
</dbReference>
<dbReference type="FunFam" id="3.30.160.60:FF:000624">
    <property type="entry name" value="zinc finger protein 697"/>
    <property type="match status" value="1"/>
</dbReference>
<gene>
    <name evidence="14" type="primary">LOC106179796</name>
</gene>
<keyword evidence="4 10" id="KW-0863">Zinc-finger</keyword>
<evidence type="ECO:0000256" key="9">
    <source>
        <dbReference type="ARBA" id="ARBA00023242"/>
    </source>
</evidence>
<dbReference type="FunFam" id="3.30.160.60:FF:000065">
    <property type="entry name" value="B-cell CLL/lymphoma 6, member B"/>
    <property type="match status" value="1"/>
</dbReference>
<evidence type="ECO:0000256" key="1">
    <source>
        <dbReference type="ARBA" id="ARBA00004123"/>
    </source>
</evidence>
<evidence type="ECO:0000256" key="3">
    <source>
        <dbReference type="ARBA" id="ARBA00022737"/>
    </source>
</evidence>
<dbReference type="GeneID" id="106179796"/>
<proteinExistence type="predicted"/>
<keyword evidence="5" id="KW-0862">Zinc</keyword>
<feature type="compositionally biased region" description="Polar residues" evidence="11">
    <location>
        <begin position="562"/>
        <end position="573"/>
    </location>
</feature>
<feature type="region of interest" description="Disordered" evidence="11">
    <location>
        <begin position="451"/>
        <end position="490"/>
    </location>
</feature>
<accession>A0A1S3K9T8</accession>
<protein>
    <submittedName>
        <fullName evidence="14">Uncharacterized protein LOC106179796</fullName>
    </submittedName>
</protein>